<dbReference type="Proteomes" id="UP000294902">
    <property type="component" value="Unassembled WGS sequence"/>
</dbReference>
<dbReference type="RefSeq" id="WP_132250696.1">
    <property type="nucleotide sequence ID" value="NZ_SMAL01000002.1"/>
</dbReference>
<dbReference type="InterPro" id="IPR004509">
    <property type="entry name" value="Competence_ComEA_HhH"/>
</dbReference>
<dbReference type="SUPFAM" id="SSF47781">
    <property type="entry name" value="RuvA domain 2-like"/>
    <property type="match status" value="1"/>
</dbReference>
<dbReference type="GO" id="GO:0015627">
    <property type="term" value="C:type II protein secretion system complex"/>
    <property type="evidence" value="ECO:0007669"/>
    <property type="project" value="TreeGrafter"/>
</dbReference>
<dbReference type="SMART" id="SM00278">
    <property type="entry name" value="HhH1"/>
    <property type="match status" value="2"/>
</dbReference>
<feature type="domain" description="Helix-hairpin-helix DNA-binding motif class 1" evidence="2">
    <location>
        <begin position="175"/>
        <end position="194"/>
    </location>
</feature>
<dbReference type="PANTHER" id="PTHR21180">
    <property type="entry name" value="ENDONUCLEASE/EXONUCLEASE/PHOSPHATASE FAMILY DOMAIN-CONTAINING PROTEIN 1"/>
    <property type="match status" value="1"/>
</dbReference>
<keyword evidence="4" id="KW-1185">Reference proteome</keyword>
<dbReference type="EMBL" id="SMAL01000002">
    <property type="protein sequence ID" value="TCT16359.1"/>
    <property type="molecule type" value="Genomic_DNA"/>
</dbReference>
<accession>A0A4R3MMZ5</accession>
<dbReference type="InterPro" id="IPR019554">
    <property type="entry name" value="Soluble_ligand-bd"/>
</dbReference>
<dbReference type="GO" id="GO:0015628">
    <property type="term" value="P:protein secretion by the type II secretion system"/>
    <property type="evidence" value="ECO:0007669"/>
    <property type="project" value="TreeGrafter"/>
</dbReference>
<dbReference type="Pfam" id="PF12836">
    <property type="entry name" value="HHH_3"/>
    <property type="match status" value="1"/>
</dbReference>
<dbReference type="InterPro" id="IPR003583">
    <property type="entry name" value="Hlx-hairpin-Hlx_DNA-bd_motif"/>
</dbReference>
<keyword evidence="1" id="KW-1133">Transmembrane helix</keyword>
<dbReference type="Gene3D" id="3.10.560.10">
    <property type="entry name" value="Outer membrane lipoprotein wza domain like"/>
    <property type="match status" value="1"/>
</dbReference>
<evidence type="ECO:0000313" key="3">
    <source>
        <dbReference type="EMBL" id="TCT16359.1"/>
    </source>
</evidence>
<feature type="transmembrane region" description="Helical" evidence="1">
    <location>
        <begin position="9"/>
        <end position="28"/>
    </location>
</feature>
<evidence type="ECO:0000256" key="1">
    <source>
        <dbReference type="SAM" id="Phobius"/>
    </source>
</evidence>
<keyword evidence="1" id="KW-0472">Membrane</keyword>
<dbReference type="NCBIfam" id="TIGR00426">
    <property type="entry name" value="competence protein ComEA helix-hairpin-helix repeat region"/>
    <property type="match status" value="1"/>
</dbReference>
<proteinExistence type="predicted"/>
<feature type="domain" description="Helix-hairpin-helix DNA-binding motif class 1" evidence="2">
    <location>
        <begin position="145"/>
        <end position="164"/>
    </location>
</feature>
<dbReference type="GO" id="GO:0003677">
    <property type="term" value="F:DNA binding"/>
    <property type="evidence" value="ECO:0007669"/>
    <property type="project" value="InterPro"/>
</dbReference>
<name>A0A4R3MMZ5_9FIRM</name>
<comment type="caution">
    <text evidence="3">The sequence shown here is derived from an EMBL/GenBank/DDBJ whole genome shotgun (WGS) entry which is preliminary data.</text>
</comment>
<evidence type="ECO:0000259" key="2">
    <source>
        <dbReference type="SMART" id="SM00278"/>
    </source>
</evidence>
<dbReference type="InterPro" id="IPR051675">
    <property type="entry name" value="Endo/Exo/Phosphatase_dom_1"/>
</dbReference>
<gene>
    <name evidence="3" type="ORF">EDC18_102378</name>
</gene>
<dbReference type="Pfam" id="PF10531">
    <property type="entry name" value="SLBB"/>
    <property type="match status" value="1"/>
</dbReference>
<organism evidence="3 4">
    <name type="scientific">Natranaerovirga pectinivora</name>
    <dbReference type="NCBI Taxonomy" id="682400"/>
    <lineage>
        <taxon>Bacteria</taxon>
        <taxon>Bacillati</taxon>
        <taxon>Bacillota</taxon>
        <taxon>Clostridia</taxon>
        <taxon>Lachnospirales</taxon>
        <taxon>Natranaerovirgaceae</taxon>
        <taxon>Natranaerovirga</taxon>
    </lineage>
</organism>
<dbReference type="InterPro" id="IPR010994">
    <property type="entry name" value="RuvA_2-like"/>
</dbReference>
<reference evidence="3 4" key="1">
    <citation type="submission" date="2019-03" db="EMBL/GenBank/DDBJ databases">
        <title>Genomic Encyclopedia of Type Strains, Phase IV (KMG-IV): sequencing the most valuable type-strain genomes for metagenomic binning, comparative biology and taxonomic classification.</title>
        <authorList>
            <person name="Goeker M."/>
        </authorList>
    </citation>
    <scope>NUCLEOTIDE SEQUENCE [LARGE SCALE GENOMIC DNA]</scope>
    <source>
        <strain evidence="3 4">DSM 24629</strain>
    </source>
</reference>
<dbReference type="SUPFAM" id="SSF142984">
    <property type="entry name" value="Nqo1 middle domain-like"/>
    <property type="match status" value="1"/>
</dbReference>
<dbReference type="AlphaFoldDB" id="A0A4R3MMZ5"/>
<dbReference type="GO" id="GO:0006281">
    <property type="term" value="P:DNA repair"/>
    <property type="evidence" value="ECO:0007669"/>
    <property type="project" value="InterPro"/>
</dbReference>
<keyword evidence="1" id="KW-0812">Transmembrane</keyword>
<dbReference type="PANTHER" id="PTHR21180:SF32">
    <property type="entry name" value="ENDONUCLEASE_EXONUCLEASE_PHOSPHATASE FAMILY DOMAIN-CONTAINING PROTEIN 1"/>
    <property type="match status" value="1"/>
</dbReference>
<evidence type="ECO:0000313" key="4">
    <source>
        <dbReference type="Proteomes" id="UP000294902"/>
    </source>
</evidence>
<protein>
    <submittedName>
        <fullName evidence="3">Competence protein ComEA</fullName>
    </submittedName>
</protein>
<sequence length="197" mass="22082">MKVDKYTKLIGLLSVILIAGIIYILVIYDLEEVEISINEHNNGKIEEITEESEDLIDDKMIYVFLCGAINNPGVYEVVDGTRVFEVMNLAGGLADNADQTVVNQAQPVMDGQQIYFPTIKEVEEGYIEEISVGQYLININTASIEQLITLPGVGEVRAQTIINFRNKNGRFKSTEEIMNVDGIKEGIYNRIKDFITV</sequence>
<dbReference type="Gene3D" id="1.10.150.280">
    <property type="entry name" value="AF1531-like domain"/>
    <property type="match status" value="1"/>
</dbReference>
<dbReference type="OrthoDB" id="9790239at2"/>